<dbReference type="EMBL" id="JBIMZQ010000001">
    <property type="protein sequence ID" value="KAL3674556.1"/>
    <property type="molecule type" value="Genomic_DNA"/>
</dbReference>
<dbReference type="Gene3D" id="3.30.40.10">
    <property type="entry name" value="Zinc/RING finger domain, C3HC4 (zinc finger)"/>
    <property type="match status" value="1"/>
</dbReference>
<organism evidence="5 6">
    <name type="scientific">Phytophthora oleae</name>
    <dbReference type="NCBI Taxonomy" id="2107226"/>
    <lineage>
        <taxon>Eukaryota</taxon>
        <taxon>Sar</taxon>
        <taxon>Stramenopiles</taxon>
        <taxon>Oomycota</taxon>
        <taxon>Peronosporomycetes</taxon>
        <taxon>Peronosporales</taxon>
        <taxon>Peronosporaceae</taxon>
        <taxon>Phytophthora</taxon>
    </lineage>
</organism>
<evidence type="ECO:0000313" key="6">
    <source>
        <dbReference type="Proteomes" id="UP001632037"/>
    </source>
</evidence>
<feature type="compositionally biased region" description="Polar residues" evidence="3">
    <location>
        <begin position="48"/>
        <end position="59"/>
    </location>
</feature>
<feature type="domain" description="Tify" evidence="4">
    <location>
        <begin position="559"/>
        <end position="583"/>
    </location>
</feature>
<dbReference type="InterPro" id="IPR013083">
    <property type="entry name" value="Znf_RING/FYVE/PHD"/>
</dbReference>
<sequence>MSASESSLAETPVPTDKGEIAHTASASSLQGAEAIPDQVEESEAAPGMQNTPPNTTVENGYTVVATSAGLEVELRTNLPRPAAAAASVPTDEQAKALNAPVVDRLATQVDNVAQGSRRSSRAAAVAANAGMARQAQEEERPLGILLPTGPRGQLGASESKKRTLEQSSAHEAKRPKANAGTRALQNTLEMESEELRPLRGKKRRQAPGFEAPVPSVEASPIITDLPPLPFTTTSPELGLKGKKTKNKSRKPSLVVKEESDDSRHCEFCKKVANICVLMHCHGCRRVYHPGCLVHAFKPFVEENVPILSQMERLQLEAPERRGNIFRCASCKAAFIDFYESGGYLWDCQCPTCSQPEKAINYRQRKLVQMMNDMEFEKQRKKENKGKKQVGVKSGGKAPVATPSRSNSVSRGRRTRGSVANENKPKDTVGMKTETTVEPMDVDEGELQTSDGTAKTEDRKMELKHEKAGINDALIDQPMGEREAQHATPQKESQTSATKYEPAEEPKLSGDELVKAVAVEREDEHGHWCFPVTCSRTSSLRASGVMKRGNCKWSAKKVATIHCECCDKKFSFSEFVHHTDSSLVQDPKCAQEDPMPFLFVEHRDNTLHTPLEDFLPSLRSWVGRQSANNMPTKLRRGRAATQEGLAAAVAPATPEPVPETSLSRLRELALFKRPKHRTDKTSLAARLVDAASFDFLAEVVCLSPKYVMNMANGSLADRVVRSKTSEPDDSFPRKVGWLVFSRRGKPETRITCVCCEKRFTFDDFVAHAGISLTEYQKKARQLIYVVEKLDKAALMPFITFAQDLSSAAAAKVLELYLGELHPPYRVP</sequence>
<comment type="caution">
    <text evidence="5">The sequence shown here is derived from an EMBL/GenBank/DDBJ whole genome shotgun (WGS) entry which is preliminary data.</text>
</comment>
<evidence type="ECO:0000313" key="5">
    <source>
        <dbReference type="EMBL" id="KAL3674556.1"/>
    </source>
</evidence>
<evidence type="ECO:0000256" key="3">
    <source>
        <dbReference type="SAM" id="MobiDB-lite"/>
    </source>
</evidence>
<dbReference type="CDD" id="cd15489">
    <property type="entry name" value="PHD_SF"/>
    <property type="match status" value="1"/>
</dbReference>
<dbReference type="AlphaFoldDB" id="A0ABD3G7A6"/>
<gene>
    <name evidence="5" type="ORF">V7S43_000504</name>
</gene>
<feature type="compositionally biased region" description="Basic residues" evidence="3">
    <location>
        <begin position="380"/>
        <end position="389"/>
    </location>
</feature>
<accession>A0ABD3G7A6</accession>
<feature type="region of interest" description="Disordered" evidence="3">
    <location>
        <begin position="480"/>
        <end position="508"/>
    </location>
</feature>
<feature type="region of interest" description="Disordered" evidence="3">
    <location>
        <begin position="376"/>
        <end position="461"/>
    </location>
</feature>
<dbReference type="Pfam" id="PF16135">
    <property type="entry name" value="TDBD"/>
    <property type="match status" value="2"/>
</dbReference>
<name>A0ABD3G7A6_9STRA</name>
<feature type="domain" description="Tify" evidence="4">
    <location>
        <begin position="748"/>
        <end position="770"/>
    </location>
</feature>
<feature type="compositionally biased region" description="Polar residues" evidence="3">
    <location>
        <begin position="486"/>
        <end position="497"/>
    </location>
</feature>
<evidence type="ECO:0000259" key="4">
    <source>
        <dbReference type="Pfam" id="PF16135"/>
    </source>
</evidence>
<dbReference type="InterPro" id="IPR032308">
    <property type="entry name" value="TDBD"/>
</dbReference>
<reference evidence="5 6" key="1">
    <citation type="submission" date="2024-09" db="EMBL/GenBank/DDBJ databases">
        <title>Genome sequencing and assembly of Phytophthora oleae, isolate VK10A, causative agent of rot of olive drupes.</title>
        <authorList>
            <person name="Conti Taguali S."/>
            <person name="Riolo M."/>
            <person name="La Spada F."/>
            <person name="Cacciola S.O."/>
            <person name="Dionisio G."/>
        </authorList>
    </citation>
    <scope>NUCLEOTIDE SEQUENCE [LARGE SCALE GENOMIC DNA]</scope>
    <source>
        <strain evidence="5 6">VK10A</strain>
    </source>
</reference>
<feature type="region of interest" description="Disordered" evidence="3">
    <location>
        <begin position="1"/>
        <end position="60"/>
    </location>
</feature>
<protein>
    <recommendedName>
        <fullName evidence="4">Tify domain-containing protein</fullName>
    </recommendedName>
</protein>
<keyword evidence="6" id="KW-1185">Reference proteome</keyword>
<dbReference type="Proteomes" id="UP001632037">
    <property type="component" value="Unassembled WGS sequence"/>
</dbReference>
<feature type="compositionally biased region" description="Basic residues" evidence="3">
    <location>
        <begin position="240"/>
        <end position="250"/>
    </location>
</feature>
<dbReference type="GO" id="GO:0005634">
    <property type="term" value="C:nucleus"/>
    <property type="evidence" value="ECO:0007669"/>
    <property type="project" value="UniProtKB-SubCell"/>
</dbReference>
<keyword evidence="2" id="KW-0539">Nucleus</keyword>
<evidence type="ECO:0000256" key="1">
    <source>
        <dbReference type="ARBA" id="ARBA00004123"/>
    </source>
</evidence>
<proteinExistence type="predicted"/>
<comment type="subcellular location">
    <subcellularLocation>
        <location evidence="1">Nucleus</location>
    </subcellularLocation>
</comment>
<feature type="compositionally biased region" description="Basic and acidic residues" evidence="3">
    <location>
        <begin position="158"/>
        <end position="174"/>
    </location>
</feature>
<feature type="region of interest" description="Disordered" evidence="3">
    <location>
        <begin position="132"/>
        <end position="212"/>
    </location>
</feature>
<evidence type="ECO:0000256" key="2">
    <source>
        <dbReference type="ARBA" id="ARBA00023242"/>
    </source>
</evidence>
<feature type="region of interest" description="Disordered" evidence="3">
    <location>
        <begin position="224"/>
        <end position="252"/>
    </location>
</feature>